<proteinExistence type="predicted"/>
<evidence type="ECO:0000313" key="2">
    <source>
        <dbReference type="EMBL" id="QJA93444.1"/>
    </source>
</evidence>
<dbReference type="AlphaFoldDB" id="A0A6M3LJD6"/>
<evidence type="ECO:0000313" key="1">
    <source>
        <dbReference type="EMBL" id="QJA68397.1"/>
    </source>
</evidence>
<protein>
    <submittedName>
        <fullName evidence="2">Uncharacterized protein</fullName>
    </submittedName>
</protein>
<dbReference type="EMBL" id="MT141613">
    <property type="protein sequence ID" value="QJA68397.1"/>
    <property type="molecule type" value="Genomic_DNA"/>
</dbReference>
<organism evidence="2">
    <name type="scientific">viral metagenome</name>
    <dbReference type="NCBI Taxonomy" id="1070528"/>
    <lineage>
        <taxon>unclassified sequences</taxon>
        <taxon>metagenomes</taxon>
        <taxon>organismal metagenomes</taxon>
    </lineage>
</organism>
<accession>A0A6M3LJD6</accession>
<dbReference type="EMBL" id="MT143149">
    <property type="protein sequence ID" value="QJA93444.1"/>
    <property type="molecule type" value="Genomic_DNA"/>
</dbReference>
<gene>
    <name evidence="1" type="ORF">MM415A06895_0009</name>
    <name evidence="2" type="ORF">MM415B04219_0011</name>
</gene>
<sequence>MKVWELTAEELADLQLYQEPDNESIGYERNVADEAQRKLWSYILNNIPIGRTASGEAETDRLQELNRSFDFGTADTWDRFDKLPTPEDYD</sequence>
<name>A0A6M3LJD6_9ZZZZ</name>
<reference evidence="2" key="1">
    <citation type="submission" date="2020-03" db="EMBL/GenBank/DDBJ databases">
        <title>The deep terrestrial virosphere.</title>
        <authorList>
            <person name="Holmfeldt K."/>
            <person name="Nilsson E."/>
            <person name="Simone D."/>
            <person name="Lopez-Fernandez M."/>
            <person name="Wu X."/>
            <person name="de Brujin I."/>
            <person name="Lundin D."/>
            <person name="Andersson A."/>
            <person name="Bertilsson S."/>
            <person name="Dopson M."/>
        </authorList>
    </citation>
    <scope>NUCLEOTIDE SEQUENCE</scope>
    <source>
        <strain evidence="1">MM415A06895</strain>
        <strain evidence="2">MM415B04219</strain>
    </source>
</reference>